<evidence type="ECO:0000313" key="5">
    <source>
        <dbReference type="Proteomes" id="UP000232133"/>
    </source>
</evidence>
<dbReference type="PROSITE" id="PS51186">
    <property type="entry name" value="GNAT"/>
    <property type="match status" value="1"/>
</dbReference>
<dbReference type="SUPFAM" id="SSF55729">
    <property type="entry name" value="Acyl-CoA N-acyltransferases (Nat)"/>
    <property type="match status" value="1"/>
</dbReference>
<dbReference type="PANTHER" id="PTHR23091:SF4">
    <property type="entry name" value="N-TERMINAL AMINO-ACID N(ALPHA)-ACETYLTRANSFERASE NATA"/>
    <property type="match status" value="1"/>
</dbReference>
<sequence length="145" mass="16918">MIIREFVPNDLKRVCEIEKMSFDESYELNMFKQLYDIGAGFLVAEDDGYVVGYVLFWIKYENEGHIISLAVDKDYQRKQAGTKLLLKAINVLSLFKINKILLEVNENNEGAIEFYKKFNFEVDRKVPHYYNNGDGAIVMYLPVKV</sequence>
<dbReference type="InterPro" id="IPR006464">
    <property type="entry name" value="AcTrfase_RimI/Ard1"/>
</dbReference>
<evidence type="ECO:0000259" key="3">
    <source>
        <dbReference type="PROSITE" id="PS51186"/>
    </source>
</evidence>
<dbReference type="AlphaFoldDB" id="A0A2H4U7M2"/>
<feature type="domain" description="N-acetyltransferase" evidence="3">
    <location>
        <begin position="1"/>
        <end position="144"/>
    </location>
</feature>
<keyword evidence="1 4" id="KW-0808">Transferase</keyword>
<dbReference type="GO" id="GO:0031415">
    <property type="term" value="C:NatA complex"/>
    <property type="evidence" value="ECO:0007669"/>
    <property type="project" value="InterPro"/>
</dbReference>
<accession>A0A2H4U7M2</accession>
<evidence type="ECO:0000313" key="4">
    <source>
        <dbReference type="EMBL" id="ATZ60109.1"/>
    </source>
</evidence>
<keyword evidence="2" id="KW-0012">Acyltransferase</keyword>
<proteinExistence type="predicted"/>
<organism evidence="4 5">
    <name type="scientific">Methanobrevibacter smithii</name>
    <dbReference type="NCBI Taxonomy" id="2173"/>
    <lineage>
        <taxon>Archaea</taxon>
        <taxon>Methanobacteriati</taxon>
        <taxon>Methanobacteriota</taxon>
        <taxon>Methanomada group</taxon>
        <taxon>Methanobacteria</taxon>
        <taxon>Methanobacteriales</taxon>
        <taxon>Methanobacteriaceae</taxon>
        <taxon>Methanobrevibacter</taxon>
    </lineage>
</organism>
<dbReference type="Gene3D" id="3.40.630.30">
    <property type="match status" value="1"/>
</dbReference>
<dbReference type="InterPro" id="IPR000182">
    <property type="entry name" value="GNAT_dom"/>
</dbReference>
<dbReference type="EMBL" id="CP017803">
    <property type="protein sequence ID" value="ATZ60109.1"/>
    <property type="molecule type" value="Genomic_DNA"/>
</dbReference>
<dbReference type="Pfam" id="PF00583">
    <property type="entry name" value="Acetyltransf_1"/>
    <property type="match status" value="1"/>
</dbReference>
<dbReference type="PANTHER" id="PTHR23091">
    <property type="entry name" value="N-TERMINAL ACETYLTRANSFERASE"/>
    <property type="match status" value="1"/>
</dbReference>
<dbReference type="GeneID" id="78817526"/>
<dbReference type="OMA" id="YMNFYEM"/>
<protein>
    <submittedName>
        <fullName evidence="4">Ribosomal-protein-alanine N-acetyltransferase</fullName>
    </submittedName>
</protein>
<dbReference type="GO" id="GO:0004596">
    <property type="term" value="F:protein-N-terminal amino-acid acetyltransferase activity"/>
    <property type="evidence" value="ECO:0007669"/>
    <property type="project" value="InterPro"/>
</dbReference>
<dbReference type="Proteomes" id="UP000232133">
    <property type="component" value="Chromosome"/>
</dbReference>
<evidence type="ECO:0000256" key="2">
    <source>
        <dbReference type="ARBA" id="ARBA00023315"/>
    </source>
</evidence>
<dbReference type="InterPro" id="IPR016181">
    <property type="entry name" value="Acyl_CoA_acyltransferase"/>
</dbReference>
<dbReference type="InterPro" id="IPR045047">
    <property type="entry name" value="Ard1-like"/>
</dbReference>
<dbReference type="CDD" id="cd04301">
    <property type="entry name" value="NAT_SF"/>
    <property type="match status" value="1"/>
</dbReference>
<gene>
    <name evidence="4" type="ORF">BK798_06585</name>
</gene>
<name>A0A2H4U7M2_METSM</name>
<reference evidence="4 5" key="1">
    <citation type="submission" date="2016-10" db="EMBL/GenBank/DDBJ databases">
        <authorList>
            <person name="Varghese N."/>
        </authorList>
    </citation>
    <scope>NUCLEOTIDE SEQUENCE [LARGE SCALE GENOMIC DNA]</scope>
    <source>
        <strain evidence="4 5">KB11</strain>
    </source>
</reference>
<evidence type="ECO:0000256" key="1">
    <source>
        <dbReference type="ARBA" id="ARBA00022679"/>
    </source>
</evidence>
<dbReference type="NCBIfam" id="TIGR01575">
    <property type="entry name" value="rimI"/>
    <property type="match status" value="1"/>
</dbReference>
<dbReference type="RefSeq" id="WP_004033037.1">
    <property type="nucleotide sequence ID" value="NZ_AP025586.1"/>
</dbReference>